<name>A0A0F9W8C2_9ZZZZ</name>
<dbReference type="InterPro" id="IPR012337">
    <property type="entry name" value="RNaseH-like_sf"/>
</dbReference>
<comment type="caution">
    <text evidence="1">The sequence shown here is derived from an EMBL/GenBank/DDBJ whole genome shotgun (WGS) entry which is preliminary data.</text>
</comment>
<gene>
    <name evidence="1" type="ORF">LCGC14_0392270</name>
</gene>
<accession>A0A0F9W8C2</accession>
<sequence>MTDIMTVDPSIDACGWAVFSGYDGPGFNKLERPTDSGVIRSSAKVLWANKALRIADKFEGVLREHHGVDHVAIELPKYLDTRKGRVAARSEAFTKLVFVVGCLAKVVVDCEYNLIFVPVGKWNGQLEKKLMTERVTKLMKQKYREHETDAVGIGLHLKGWFPNKPKGR</sequence>
<evidence type="ECO:0008006" key="2">
    <source>
        <dbReference type="Google" id="ProtNLM"/>
    </source>
</evidence>
<proteinExistence type="predicted"/>
<dbReference type="SUPFAM" id="SSF53098">
    <property type="entry name" value="Ribonuclease H-like"/>
    <property type="match status" value="1"/>
</dbReference>
<evidence type="ECO:0000313" key="1">
    <source>
        <dbReference type="EMBL" id="KKN74288.1"/>
    </source>
</evidence>
<dbReference type="EMBL" id="LAZR01000329">
    <property type="protein sequence ID" value="KKN74288.1"/>
    <property type="molecule type" value="Genomic_DNA"/>
</dbReference>
<reference evidence="1" key="1">
    <citation type="journal article" date="2015" name="Nature">
        <title>Complex archaea that bridge the gap between prokaryotes and eukaryotes.</title>
        <authorList>
            <person name="Spang A."/>
            <person name="Saw J.H."/>
            <person name="Jorgensen S.L."/>
            <person name="Zaremba-Niedzwiedzka K."/>
            <person name="Martijn J."/>
            <person name="Lind A.E."/>
            <person name="van Eijk R."/>
            <person name="Schleper C."/>
            <person name="Guy L."/>
            <person name="Ettema T.J."/>
        </authorList>
    </citation>
    <scope>NUCLEOTIDE SEQUENCE</scope>
</reference>
<dbReference type="Gene3D" id="3.30.420.10">
    <property type="entry name" value="Ribonuclease H-like superfamily/Ribonuclease H"/>
    <property type="match status" value="1"/>
</dbReference>
<dbReference type="InterPro" id="IPR036397">
    <property type="entry name" value="RNaseH_sf"/>
</dbReference>
<organism evidence="1">
    <name type="scientific">marine sediment metagenome</name>
    <dbReference type="NCBI Taxonomy" id="412755"/>
    <lineage>
        <taxon>unclassified sequences</taxon>
        <taxon>metagenomes</taxon>
        <taxon>ecological metagenomes</taxon>
    </lineage>
</organism>
<dbReference type="AlphaFoldDB" id="A0A0F9W8C2"/>
<dbReference type="GO" id="GO:0003676">
    <property type="term" value="F:nucleic acid binding"/>
    <property type="evidence" value="ECO:0007669"/>
    <property type="project" value="InterPro"/>
</dbReference>
<protein>
    <recommendedName>
        <fullName evidence="2">Holliday junction resolvase RuvC</fullName>
    </recommendedName>
</protein>